<protein>
    <submittedName>
        <fullName evidence="1">Uncharacterized protein</fullName>
    </submittedName>
</protein>
<proteinExistence type="predicted"/>
<reference evidence="1" key="1">
    <citation type="journal article" date="2018" name="Nat. Plants">
        <title>Whole-genome landscape of Medicago truncatula symbiotic genes.</title>
        <authorList>
            <person name="Pecrix Y."/>
            <person name="Gamas P."/>
            <person name="Carrere S."/>
        </authorList>
    </citation>
    <scope>NUCLEOTIDE SEQUENCE</scope>
    <source>
        <tissue evidence="1">Leaves</tissue>
    </source>
</reference>
<comment type="caution">
    <text evidence="1">The sequence shown here is derived from an EMBL/GenBank/DDBJ whole genome shotgun (WGS) entry which is preliminary data.</text>
</comment>
<dbReference type="Proteomes" id="UP000265566">
    <property type="component" value="Chromosome 3"/>
</dbReference>
<evidence type="ECO:0000313" key="1">
    <source>
        <dbReference type="EMBL" id="RHN68357.1"/>
    </source>
</evidence>
<dbReference type="EMBL" id="PSQE01000003">
    <property type="protein sequence ID" value="RHN68357.1"/>
    <property type="molecule type" value="Genomic_DNA"/>
</dbReference>
<accession>A0A396IZG6</accession>
<organism evidence="1">
    <name type="scientific">Medicago truncatula</name>
    <name type="common">Barrel medic</name>
    <name type="synonym">Medicago tribuloides</name>
    <dbReference type="NCBI Taxonomy" id="3880"/>
    <lineage>
        <taxon>Eukaryota</taxon>
        <taxon>Viridiplantae</taxon>
        <taxon>Streptophyta</taxon>
        <taxon>Embryophyta</taxon>
        <taxon>Tracheophyta</taxon>
        <taxon>Spermatophyta</taxon>
        <taxon>Magnoliopsida</taxon>
        <taxon>eudicotyledons</taxon>
        <taxon>Gunneridae</taxon>
        <taxon>Pentapetalae</taxon>
        <taxon>rosids</taxon>
        <taxon>fabids</taxon>
        <taxon>Fabales</taxon>
        <taxon>Fabaceae</taxon>
        <taxon>Papilionoideae</taxon>
        <taxon>50 kb inversion clade</taxon>
        <taxon>NPAAA clade</taxon>
        <taxon>Hologalegina</taxon>
        <taxon>IRL clade</taxon>
        <taxon>Trifolieae</taxon>
        <taxon>Medicago</taxon>
    </lineage>
</organism>
<dbReference type="AlphaFoldDB" id="A0A396IZG6"/>
<gene>
    <name evidence="1" type="ORF">MtrunA17_Chr3g0113021</name>
</gene>
<dbReference type="Gramene" id="rna16698">
    <property type="protein sequence ID" value="RHN68357.1"/>
    <property type="gene ID" value="gene16698"/>
</dbReference>
<name>A0A396IZG6_MEDTR</name>
<sequence length="55" mass="6252">MQPLRAFCIASTISLSFLRRKGATIILSSLHQSNVQQPPFQNLECWCLLIAFVLF</sequence>